<evidence type="ECO:0000313" key="3">
    <source>
        <dbReference type="Proteomes" id="UP000269438"/>
    </source>
</evidence>
<dbReference type="EMBL" id="RCUY01000002">
    <property type="protein sequence ID" value="RLP83680.1"/>
    <property type="molecule type" value="Genomic_DNA"/>
</dbReference>
<dbReference type="AlphaFoldDB" id="A0A3L7AVY1"/>
<dbReference type="OrthoDB" id="3350268at2"/>
<dbReference type="InterPro" id="IPR029062">
    <property type="entry name" value="Class_I_gatase-like"/>
</dbReference>
<comment type="caution">
    <text evidence="2">The sequence shown here is derived from an EMBL/GenBank/DDBJ whole genome shotgun (WGS) entry which is preliminary data.</text>
</comment>
<dbReference type="RefSeq" id="WP_121687348.1">
    <property type="nucleotide sequence ID" value="NZ_RCUY01000002.1"/>
</dbReference>
<dbReference type="InterPro" id="IPR029010">
    <property type="entry name" value="ThuA-like"/>
</dbReference>
<dbReference type="SUPFAM" id="SSF52317">
    <property type="entry name" value="Class I glutamine amidotransferase-like"/>
    <property type="match status" value="1"/>
</dbReference>
<dbReference type="Proteomes" id="UP000269438">
    <property type="component" value="Unassembled WGS sequence"/>
</dbReference>
<evidence type="ECO:0000313" key="2">
    <source>
        <dbReference type="EMBL" id="RLP83680.1"/>
    </source>
</evidence>
<dbReference type="Gene3D" id="3.40.50.880">
    <property type="match status" value="1"/>
</dbReference>
<dbReference type="Pfam" id="PF06283">
    <property type="entry name" value="ThuA"/>
    <property type="match status" value="1"/>
</dbReference>
<sequence>MAKITILTGSGQYQDRWHDFTATGFRVAQVLQEAGHEVVLRALKPQGILEELEDTDLLVVNSGFGEYTEVSDGPREEWDEAFAALRAYRARKAPILALHAASNSLDGLDEWHQWIGGEWVRGTSMHPPIGVSHVQVSDADHPITAGFADFHPYDEMYSYLEAYPGSRVLLTHDYADLTHALVWTTEQDGARTVYDALGHGVQAFDTPERHELLRREVDWLLAE</sequence>
<dbReference type="PANTHER" id="PTHR40469">
    <property type="entry name" value="SECRETED GLYCOSYL HYDROLASE"/>
    <property type="match status" value="1"/>
</dbReference>
<evidence type="ECO:0000259" key="1">
    <source>
        <dbReference type="Pfam" id="PF06283"/>
    </source>
</evidence>
<name>A0A3L7AVY1_9MICO</name>
<keyword evidence="3" id="KW-1185">Reference proteome</keyword>
<organism evidence="2 3">
    <name type="scientific">Mycetocola lacteus</name>
    <dbReference type="NCBI Taxonomy" id="76637"/>
    <lineage>
        <taxon>Bacteria</taxon>
        <taxon>Bacillati</taxon>
        <taxon>Actinomycetota</taxon>
        <taxon>Actinomycetes</taxon>
        <taxon>Micrococcales</taxon>
        <taxon>Microbacteriaceae</taxon>
        <taxon>Mycetocola</taxon>
    </lineage>
</organism>
<accession>A0A3L7AVY1</accession>
<feature type="domain" description="ThuA-like" evidence="1">
    <location>
        <begin position="18"/>
        <end position="219"/>
    </location>
</feature>
<protein>
    <submittedName>
        <fullName evidence="2">ThuA domain-containing protein</fullName>
    </submittedName>
</protein>
<proteinExistence type="predicted"/>
<reference evidence="2 3" key="1">
    <citation type="submission" date="2018-10" db="EMBL/GenBank/DDBJ databases">
        <authorList>
            <person name="Li J."/>
        </authorList>
    </citation>
    <scope>NUCLEOTIDE SEQUENCE [LARGE SCALE GENOMIC DNA]</scope>
    <source>
        <strain evidence="2 3">JCM 11654</strain>
    </source>
</reference>
<gene>
    <name evidence="2" type="ORF">D9V34_02365</name>
</gene>
<dbReference type="PANTHER" id="PTHR40469:SF2">
    <property type="entry name" value="GALACTOSE-BINDING DOMAIN-LIKE SUPERFAMILY PROTEIN"/>
    <property type="match status" value="1"/>
</dbReference>